<dbReference type="AlphaFoldDB" id="A0A2J8HYW7"/>
<dbReference type="RefSeq" id="WP_102966812.1">
    <property type="nucleotide sequence ID" value="NZ_POSK01000011.1"/>
</dbReference>
<dbReference type="Proteomes" id="UP000236449">
    <property type="component" value="Unassembled WGS sequence"/>
</dbReference>
<gene>
    <name evidence="1" type="ORF">C1N32_16565</name>
</gene>
<evidence type="ECO:0000313" key="2">
    <source>
        <dbReference type="Proteomes" id="UP000236449"/>
    </source>
</evidence>
<reference evidence="1 2" key="1">
    <citation type="submission" date="2018-01" db="EMBL/GenBank/DDBJ databases">
        <title>Draft genome sequences of six Vibrio diazotrophicus strains isolated from deep-sea sediments of the Baltic Sea.</title>
        <authorList>
            <person name="Castillo D."/>
            <person name="Vandieken V."/>
            <person name="Chiang O."/>
            <person name="Middelboe M."/>
        </authorList>
    </citation>
    <scope>NUCLEOTIDE SEQUENCE [LARGE SCALE GENOMIC DNA]</scope>
    <source>
        <strain evidence="1 2">60.27F</strain>
    </source>
</reference>
<organism evidence="1 2">
    <name type="scientific">Vibrio diazotrophicus</name>
    <dbReference type="NCBI Taxonomy" id="685"/>
    <lineage>
        <taxon>Bacteria</taxon>
        <taxon>Pseudomonadati</taxon>
        <taxon>Pseudomonadota</taxon>
        <taxon>Gammaproteobacteria</taxon>
        <taxon>Vibrionales</taxon>
        <taxon>Vibrionaceae</taxon>
        <taxon>Vibrio</taxon>
    </lineage>
</organism>
<dbReference type="Pfam" id="PF06950">
    <property type="entry name" value="DUF1293"/>
    <property type="match status" value="1"/>
</dbReference>
<proteinExistence type="predicted"/>
<evidence type="ECO:0008006" key="3">
    <source>
        <dbReference type="Google" id="ProtNLM"/>
    </source>
</evidence>
<dbReference type="EMBL" id="POSK01000011">
    <property type="protein sequence ID" value="PNI03465.1"/>
    <property type="molecule type" value="Genomic_DNA"/>
</dbReference>
<name>A0A2J8HYW7_VIBDI</name>
<dbReference type="OrthoDB" id="5902916at2"/>
<sequence length="124" mass="14039">MAKNSVFVLGVSIFWNEFRGDFAQLNISRPLRPLDIANDKIKMKRRTIGESGEVSKYDTPLTIDLNYALELERTGALVPRREYEVEISLNMDDPLSGSIVTKLIPVDPEIKKHFETSMNQKVGA</sequence>
<dbReference type="InterPro" id="IPR009712">
    <property type="entry name" value="Vibrio_phage_Vf33_Vpf117"/>
</dbReference>
<comment type="caution">
    <text evidence="1">The sequence shown here is derived from an EMBL/GenBank/DDBJ whole genome shotgun (WGS) entry which is preliminary data.</text>
</comment>
<protein>
    <recommendedName>
        <fullName evidence="3">DUF1293 domain-containing protein</fullName>
    </recommendedName>
</protein>
<accession>A0A2J8HYW7</accession>
<evidence type="ECO:0000313" key="1">
    <source>
        <dbReference type="EMBL" id="PNI03465.1"/>
    </source>
</evidence>